<feature type="transmembrane region" description="Helical" evidence="6">
    <location>
        <begin position="181"/>
        <end position="205"/>
    </location>
</feature>
<evidence type="ECO:0000313" key="8">
    <source>
        <dbReference type="EMBL" id="WMV28122.1"/>
    </source>
</evidence>
<protein>
    <recommendedName>
        <fullName evidence="4">protein-S-isoprenylcysteine alpha-carbonyl methylesterase</fullName>
        <ecNumber evidence="4">3.1.1.n2</ecNumber>
    </recommendedName>
</protein>
<dbReference type="Proteomes" id="UP001234989">
    <property type="component" value="Chromosome 5"/>
</dbReference>
<keyword evidence="6" id="KW-0472">Membrane</keyword>
<dbReference type="InterPro" id="IPR049492">
    <property type="entry name" value="BD-FAE-like_dom"/>
</dbReference>
<dbReference type="PANTHER" id="PTHR48081">
    <property type="entry name" value="AB HYDROLASE SUPERFAMILY PROTEIN C4A8.06C"/>
    <property type="match status" value="1"/>
</dbReference>
<feature type="domain" description="BD-FAE-like" evidence="7">
    <location>
        <begin position="212"/>
        <end position="318"/>
    </location>
</feature>
<comment type="catalytic activity">
    <reaction evidence="5">
        <text>[protein]-C-terminal S-[(2E,6E)-farnesyl]-L-cysteine methyl ester + H2O = [protein]-C-terminal S-[(2E,6E)-farnesyl]-L-cysteine + methanol + H(+)</text>
        <dbReference type="Rhea" id="RHEA:48520"/>
        <dbReference type="Rhea" id="RHEA-COMP:12125"/>
        <dbReference type="Rhea" id="RHEA-COMP:12126"/>
        <dbReference type="ChEBI" id="CHEBI:15377"/>
        <dbReference type="ChEBI" id="CHEBI:15378"/>
        <dbReference type="ChEBI" id="CHEBI:17790"/>
        <dbReference type="ChEBI" id="CHEBI:90510"/>
        <dbReference type="ChEBI" id="CHEBI:90511"/>
        <dbReference type="EC" id="3.1.1.n2"/>
    </reaction>
</comment>
<organism evidence="8 9">
    <name type="scientific">Solanum verrucosum</name>
    <dbReference type="NCBI Taxonomy" id="315347"/>
    <lineage>
        <taxon>Eukaryota</taxon>
        <taxon>Viridiplantae</taxon>
        <taxon>Streptophyta</taxon>
        <taxon>Embryophyta</taxon>
        <taxon>Tracheophyta</taxon>
        <taxon>Spermatophyta</taxon>
        <taxon>Magnoliopsida</taxon>
        <taxon>eudicotyledons</taxon>
        <taxon>Gunneridae</taxon>
        <taxon>Pentapetalae</taxon>
        <taxon>asterids</taxon>
        <taxon>lamiids</taxon>
        <taxon>Solanales</taxon>
        <taxon>Solanaceae</taxon>
        <taxon>Solanoideae</taxon>
        <taxon>Solaneae</taxon>
        <taxon>Solanum</taxon>
    </lineage>
</organism>
<dbReference type="AlphaFoldDB" id="A0AAF0QQ69"/>
<evidence type="ECO:0000256" key="4">
    <source>
        <dbReference type="ARBA" id="ARBA00038928"/>
    </source>
</evidence>
<keyword evidence="2" id="KW-0378">Hydrolase</keyword>
<keyword evidence="6" id="KW-0812">Transmembrane</keyword>
<evidence type="ECO:0000313" key="9">
    <source>
        <dbReference type="Proteomes" id="UP001234989"/>
    </source>
</evidence>
<dbReference type="InterPro" id="IPR029058">
    <property type="entry name" value="AB_hydrolase_fold"/>
</dbReference>
<keyword evidence="6" id="KW-1133">Transmembrane helix</keyword>
<comment type="subcellular location">
    <subcellularLocation>
        <location evidence="1">Golgi apparatus membrane</location>
        <topology evidence="1">Multi-pass membrane protein</topology>
    </subcellularLocation>
</comment>
<comment type="similarity">
    <text evidence="3">Belongs to the AB hydrolase superfamily. Isoprenylcysteine methylesterase family.</text>
</comment>
<evidence type="ECO:0000256" key="1">
    <source>
        <dbReference type="ARBA" id="ARBA00004653"/>
    </source>
</evidence>
<dbReference type="GO" id="GO:0016787">
    <property type="term" value="F:hydrolase activity"/>
    <property type="evidence" value="ECO:0007669"/>
    <property type="project" value="UniProtKB-KW"/>
</dbReference>
<dbReference type="SUPFAM" id="SSF53474">
    <property type="entry name" value="alpha/beta-Hydrolases"/>
    <property type="match status" value="1"/>
</dbReference>
<proteinExistence type="inferred from homology"/>
<name>A0AAF0QQ69_SOLVR</name>
<evidence type="ECO:0000256" key="5">
    <source>
        <dbReference type="ARBA" id="ARBA00049507"/>
    </source>
</evidence>
<dbReference type="Pfam" id="PF20434">
    <property type="entry name" value="BD-FAE"/>
    <property type="match status" value="1"/>
</dbReference>
<dbReference type="GO" id="GO:0000139">
    <property type="term" value="C:Golgi membrane"/>
    <property type="evidence" value="ECO:0007669"/>
    <property type="project" value="UniProtKB-SubCell"/>
</dbReference>
<evidence type="ECO:0000259" key="7">
    <source>
        <dbReference type="Pfam" id="PF20434"/>
    </source>
</evidence>
<dbReference type="InterPro" id="IPR050300">
    <property type="entry name" value="GDXG_lipolytic_enzyme"/>
</dbReference>
<reference evidence="8" key="1">
    <citation type="submission" date="2023-08" db="EMBL/GenBank/DDBJ databases">
        <title>A de novo genome assembly of Solanum verrucosum Schlechtendal, a Mexican diploid species geographically isolated from the other diploid A-genome species in potato relatives.</title>
        <authorList>
            <person name="Hosaka K."/>
        </authorList>
    </citation>
    <scope>NUCLEOTIDE SEQUENCE</scope>
    <source>
        <tissue evidence="8">Young leaves</tissue>
    </source>
</reference>
<dbReference type="EC" id="3.1.1.n2" evidence="4"/>
<evidence type="ECO:0000256" key="6">
    <source>
        <dbReference type="SAM" id="Phobius"/>
    </source>
</evidence>
<dbReference type="PANTHER" id="PTHR48081:SF33">
    <property type="entry name" value="KYNURENINE FORMAMIDASE"/>
    <property type="match status" value="1"/>
</dbReference>
<dbReference type="EMBL" id="CP133616">
    <property type="protein sequence ID" value="WMV28122.1"/>
    <property type="molecule type" value="Genomic_DNA"/>
</dbReference>
<sequence>MQPSNLLPISNPNSPPSMLIPTSSATADTMLVRSEPHIIPSSSSSTILLVQDDDDSKIETKPLLTRAFSYSSSSSSSSNLVMQQRRRRIASANSLLSGAVEGCRREMGRAASDTYVVTRLSFRLLRYLGVGYRWIARFLALGCYAMLLIPGFIQVGYYYFYSSQVLRGIVYGDQPRNRYTLWNSVLIFIGCLSILLYVFMDLYLVKVSWCRLDLYLPKNMNGPKPVVAFVTGGAWIIGYKAWGSLLGQQLSERDIIVACIDYRNFPQGTISDMVKDASQGISFVCNKIAEYGGDPTRIYLMGQSAGAHIATCALLEQAIKEAGAEPRASWSVSQIKTYFGLSGGSSKNLKFPDEVRISIELSPDFAVFKLTVYRKHSSLPMRYNILKLVDHFHSRGLYRSIFLSIMEGEQGLRQYSPELMAQDPNTKNAVSLLPPMVLFHGTADYSIPCDSSKSFADTLKALGVKAECILYEGKTHTDLFLQDPMRGGIDDMLDDLITLIHGDSSETIRANSTPRKRLVPEFMLKMARSVSPF</sequence>
<accession>A0AAF0QQ69</accession>
<evidence type="ECO:0000256" key="2">
    <source>
        <dbReference type="ARBA" id="ARBA00022801"/>
    </source>
</evidence>
<feature type="transmembrane region" description="Helical" evidence="6">
    <location>
        <begin position="134"/>
        <end position="161"/>
    </location>
</feature>
<gene>
    <name evidence="8" type="ORF">MTR67_021507</name>
</gene>
<dbReference type="Gene3D" id="3.40.50.1820">
    <property type="entry name" value="alpha/beta hydrolase"/>
    <property type="match status" value="1"/>
</dbReference>
<evidence type="ECO:0000256" key="3">
    <source>
        <dbReference type="ARBA" id="ARBA00038028"/>
    </source>
</evidence>
<keyword evidence="9" id="KW-1185">Reference proteome</keyword>